<organism evidence="3 4">
    <name type="scientific">Qipengyuania polymorpha</name>
    <dbReference type="NCBI Taxonomy" id="2867234"/>
    <lineage>
        <taxon>Bacteria</taxon>
        <taxon>Pseudomonadati</taxon>
        <taxon>Pseudomonadota</taxon>
        <taxon>Alphaproteobacteria</taxon>
        <taxon>Sphingomonadales</taxon>
        <taxon>Erythrobacteraceae</taxon>
        <taxon>Qipengyuania</taxon>
    </lineage>
</organism>
<evidence type="ECO:0000256" key="2">
    <source>
        <dbReference type="SAM" id="SignalP"/>
    </source>
</evidence>
<dbReference type="PROSITE" id="PS51257">
    <property type="entry name" value="PROKAR_LIPOPROTEIN"/>
    <property type="match status" value="1"/>
</dbReference>
<name>A0ABS7IZH6_9SPHN</name>
<feature type="chain" id="PRO_5046661240" evidence="2">
    <location>
        <begin position="22"/>
        <end position="81"/>
    </location>
</feature>
<feature type="region of interest" description="Disordered" evidence="1">
    <location>
        <begin position="52"/>
        <end position="81"/>
    </location>
</feature>
<dbReference type="EMBL" id="JAIGNK010000003">
    <property type="protein sequence ID" value="MBX7458459.1"/>
    <property type="molecule type" value="Genomic_DNA"/>
</dbReference>
<evidence type="ECO:0000313" key="4">
    <source>
        <dbReference type="Proteomes" id="UP000783253"/>
    </source>
</evidence>
<evidence type="ECO:0000313" key="3">
    <source>
        <dbReference type="EMBL" id="MBX7458459.1"/>
    </source>
</evidence>
<keyword evidence="2" id="KW-0732">Signal</keyword>
<dbReference type="Proteomes" id="UP000783253">
    <property type="component" value="Unassembled WGS sequence"/>
</dbReference>
<keyword evidence="4" id="KW-1185">Reference proteome</keyword>
<reference evidence="3 4" key="1">
    <citation type="submission" date="2021-08" db="EMBL/GenBank/DDBJ databases">
        <title>Comparative Genomics Analysis of the Genus Qipengyuania Reveals Extensive Genetic Diversity and Metabolic Versatility, Including the Description of Fifteen Novel Species.</title>
        <authorList>
            <person name="Liu Y."/>
        </authorList>
    </citation>
    <scope>NUCLEOTIDE SEQUENCE [LARGE SCALE GENOMIC DNA]</scope>
    <source>
        <strain evidence="3 4">1NDH17</strain>
    </source>
</reference>
<accession>A0ABS7IZH6</accession>
<sequence length="81" mass="8457">MKFTKATLVASAAAMSLGLAACDGPQEEAMEDQAEATETAMENEADAMEEAGMEAEADAMNEAADEAEDNMEEAADEMDGM</sequence>
<evidence type="ECO:0000256" key="1">
    <source>
        <dbReference type="SAM" id="MobiDB-lite"/>
    </source>
</evidence>
<protein>
    <submittedName>
        <fullName evidence="3">Uncharacterized protein</fullName>
    </submittedName>
</protein>
<feature type="signal peptide" evidence="2">
    <location>
        <begin position="1"/>
        <end position="21"/>
    </location>
</feature>
<dbReference type="RefSeq" id="WP_221573871.1">
    <property type="nucleotide sequence ID" value="NZ_JAIGNK010000003.1"/>
</dbReference>
<proteinExistence type="predicted"/>
<gene>
    <name evidence="3" type="ORF">K3152_09395</name>
</gene>
<comment type="caution">
    <text evidence="3">The sequence shown here is derived from an EMBL/GenBank/DDBJ whole genome shotgun (WGS) entry which is preliminary data.</text>
</comment>